<dbReference type="Gene3D" id="3.40.630.30">
    <property type="match status" value="1"/>
</dbReference>
<dbReference type="SUPFAM" id="SSF55729">
    <property type="entry name" value="Acyl-CoA N-acyltransferases (Nat)"/>
    <property type="match status" value="1"/>
</dbReference>
<dbReference type="PANTHER" id="PTHR43877">
    <property type="entry name" value="AMINOALKYLPHOSPHONATE N-ACETYLTRANSFERASE-RELATED-RELATED"/>
    <property type="match status" value="1"/>
</dbReference>
<dbReference type="InterPro" id="IPR016181">
    <property type="entry name" value="Acyl_CoA_acyltransferase"/>
</dbReference>
<organism evidence="4 5">
    <name type="scientific">Actinomycetospora aeridis</name>
    <dbReference type="NCBI Taxonomy" id="3129231"/>
    <lineage>
        <taxon>Bacteria</taxon>
        <taxon>Bacillati</taxon>
        <taxon>Actinomycetota</taxon>
        <taxon>Actinomycetes</taxon>
        <taxon>Pseudonocardiales</taxon>
        <taxon>Pseudonocardiaceae</taxon>
        <taxon>Actinomycetospora</taxon>
    </lineage>
</organism>
<evidence type="ECO:0000313" key="4">
    <source>
        <dbReference type="EMBL" id="MEJ2889603.1"/>
    </source>
</evidence>
<gene>
    <name evidence="4" type="ORF">WCD41_24290</name>
</gene>
<keyword evidence="1 4" id="KW-0808">Transferase</keyword>
<keyword evidence="5" id="KW-1185">Reference proteome</keyword>
<proteinExistence type="predicted"/>
<reference evidence="4 5" key="1">
    <citation type="submission" date="2024-03" db="EMBL/GenBank/DDBJ databases">
        <title>Actinomycetospora sp. OC33-EN06, a novel actinomycete isolated from wild orchid (Aerides multiflora).</title>
        <authorList>
            <person name="Suriyachadkun C."/>
        </authorList>
    </citation>
    <scope>NUCLEOTIDE SEQUENCE [LARGE SCALE GENOMIC DNA]</scope>
    <source>
        <strain evidence="4 5">OC33-EN06</strain>
    </source>
</reference>
<evidence type="ECO:0000256" key="1">
    <source>
        <dbReference type="ARBA" id="ARBA00022679"/>
    </source>
</evidence>
<dbReference type="InterPro" id="IPR050832">
    <property type="entry name" value="Bact_Acetyltransf"/>
</dbReference>
<dbReference type="PROSITE" id="PS51186">
    <property type="entry name" value="GNAT"/>
    <property type="match status" value="1"/>
</dbReference>
<dbReference type="RefSeq" id="WP_337717334.1">
    <property type="nucleotide sequence ID" value="NZ_JBBEGL010000007.1"/>
</dbReference>
<protein>
    <submittedName>
        <fullName evidence="4">GNAT family N-acetyltransferase</fullName>
        <ecNumber evidence="4">2.3.1.-</ecNumber>
    </submittedName>
</protein>
<keyword evidence="2 4" id="KW-0012">Acyltransferase</keyword>
<feature type="domain" description="N-acetyltransferase" evidence="3">
    <location>
        <begin position="18"/>
        <end position="168"/>
    </location>
</feature>
<comment type="caution">
    <text evidence="4">The sequence shown here is derived from an EMBL/GenBank/DDBJ whole genome shotgun (WGS) entry which is preliminary data.</text>
</comment>
<evidence type="ECO:0000259" key="3">
    <source>
        <dbReference type="PROSITE" id="PS51186"/>
    </source>
</evidence>
<dbReference type="PANTHER" id="PTHR43877:SF2">
    <property type="entry name" value="AMINOALKYLPHOSPHONATE N-ACETYLTRANSFERASE-RELATED"/>
    <property type="match status" value="1"/>
</dbReference>
<dbReference type="EMBL" id="JBBEGL010000007">
    <property type="protein sequence ID" value="MEJ2889603.1"/>
    <property type="molecule type" value="Genomic_DNA"/>
</dbReference>
<evidence type="ECO:0000256" key="2">
    <source>
        <dbReference type="ARBA" id="ARBA00023315"/>
    </source>
</evidence>
<sequence length="176" mass="18999">MSRGHGWPPNGSGCPELLEFRAERSDASPGRELLTDLNALLDTQYPGRAARPGSVTTPDELAPPRGRFLVGYEDGVPVAIGGVRHLGAGVGEIKQMYVVPHARSRGVGRALLAALEDAARALGHTRVRLDAGPEQRHSRTLFVATGYRPIPPYNGNHIAVFFGEKELSSRDESRDL</sequence>
<dbReference type="Pfam" id="PF00583">
    <property type="entry name" value="Acetyltransf_1"/>
    <property type="match status" value="1"/>
</dbReference>
<dbReference type="EC" id="2.3.1.-" evidence="4"/>
<evidence type="ECO:0000313" key="5">
    <source>
        <dbReference type="Proteomes" id="UP001370100"/>
    </source>
</evidence>
<dbReference type="Proteomes" id="UP001370100">
    <property type="component" value="Unassembled WGS sequence"/>
</dbReference>
<dbReference type="InterPro" id="IPR000182">
    <property type="entry name" value="GNAT_dom"/>
</dbReference>
<name>A0ABU8NBD4_9PSEU</name>
<dbReference type="GO" id="GO:0016746">
    <property type="term" value="F:acyltransferase activity"/>
    <property type="evidence" value="ECO:0007669"/>
    <property type="project" value="UniProtKB-KW"/>
</dbReference>
<dbReference type="CDD" id="cd04301">
    <property type="entry name" value="NAT_SF"/>
    <property type="match status" value="1"/>
</dbReference>
<accession>A0ABU8NBD4</accession>